<keyword evidence="2" id="KW-0813">Transport</keyword>
<dbReference type="SUPFAM" id="SSF53850">
    <property type="entry name" value="Periplasmic binding protein-like II"/>
    <property type="match status" value="1"/>
</dbReference>
<gene>
    <name evidence="5" type="ORF">KFK09_017931</name>
</gene>
<dbReference type="Proteomes" id="UP000829196">
    <property type="component" value="Unassembled WGS sequence"/>
</dbReference>
<dbReference type="PRINTS" id="PR00909">
    <property type="entry name" value="SPERMDNBNDNG"/>
</dbReference>
<dbReference type="Gene3D" id="3.40.190.10">
    <property type="entry name" value="Periplasmic binding protein-like II"/>
    <property type="match status" value="1"/>
</dbReference>
<sequence length="538" mass="59832">MAILSLRLCPPHLIDLHFFSNPRSIPSHSLSSKSLASRSPLFIYVPKASRRFFSFVSASSDGAGMFPRHSNSPFPPCSEAPSHFPLLAFHVVASTVLFACFRARAFALGPSLLLPNTATIASETPSTGESSSVAGEDEDEEFRASFEQWKSKTFALTVPLRIVALRSSVPPSWLKDFVQAQGRRLKMNTELRGSLESIYSELNLAFDKGFLDRKSAMSADLISLGDSWLSSAIQRGLIDPIPHVKEQDWFKSLGNKWKVHLCRDVKGELDPSGNIWGAPYRWGTMVIAYKKSKFKQHNIAPIEDWDDLWRPELTGKISMIDSPREVVGAILKRMGASYNTKDIDLQVIGGRENALRNLISLQKQVRYFDSVHYLKSFGGGDVWVAVGWSSDVIPAAKRMANVAVVIPKSGSSIWADLWVTPAATKFNTDRIGGRVRGPSPLLHQWIEFCLQTARALPFRQEVISGASPFALECLPIERLEPAEGKPKLDTNLVDGVPPPEILEKCEFLEPLSEKALEDYRWLISCMLKSHSGLCRHAK</sequence>
<dbReference type="PANTHER" id="PTHR30222">
    <property type="entry name" value="SPERMIDINE/PUTRESCINE-BINDING PERIPLASMIC PROTEIN"/>
    <property type="match status" value="1"/>
</dbReference>
<proteinExistence type="predicted"/>
<dbReference type="InterPro" id="IPR001188">
    <property type="entry name" value="Sperm_putr-bd"/>
</dbReference>
<keyword evidence="6" id="KW-1185">Reference proteome</keyword>
<organism evidence="5 6">
    <name type="scientific">Dendrobium nobile</name>
    <name type="common">Orchid</name>
    <dbReference type="NCBI Taxonomy" id="94219"/>
    <lineage>
        <taxon>Eukaryota</taxon>
        <taxon>Viridiplantae</taxon>
        <taxon>Streptophyta</taxon>
        <taxon>Embryophyta</taxon>
        <taxon>Tracheophyta</taxon>
        <taxon>Spermatophyta</taxon>
        <taxon>Magnoliopsida</taxon>
        <taxon>Liliopsida</taxon>
        <taxon>Asparagales</taxon>
        <taxon>Orchidaceae</taxon>
        <taxon>Epidendroideae</taxon>
        <taxon>Malaxideae</taxon>
        <taxon>Dendrobiinae</taxon>
        <taxon>Dendrobium</taxon>
    </lineage>
</organism>
<protein>
    <submittedName>
        <fullName evidence="5">Uncharacterized protein</fullName>
    </submittedName>
</protein>
<comment type="subcellular location">
    <subcellularLocation>
        <location evidence="1">Periplasm</location>
    </subcellularLocation>
</comment>
<evidence type="ECO:0000256" key="3">
    <source>
        <dbReference type="ARBA" id="ARBA00022729"/>
    </source>
</evidence>
<dbReference type="EMBL" id="JAGYWB010000013">
    <property type="protein sequence ID" value="KAI0499723.1"/>
    <property type="molecule type" value="Genomic_DNA"/>
</dbReference>
<dbReference type="PANTHER" id="PTHR30222:SF17">
    <property type="entry name" value="SPERMIDINE_PUTRESCINE-BINDING PERIPLASMIC PROTEIN"/>
    <property type="match status" value="1"/>
</dbReference>
<reference evidence="5" key="1">
    <citation type="journal article" date="2022" name="Front. Genet.">
        <title>Chromosome-Scale Assembly of the Dendrobium nobile Genome Provides Insights Into the Molecular Mechanism of the Biosynthesis of the Medicinal Active Ingredient of Dendrobium.</title>
        <authorList>
            <person name="Xu Q."/>
            <person name="Niu S.-C."/>
            <person name="Li K.-L."/>
            <person name="Zheng P.-J."/>
            <person name="Zhang X.-J."/>
            <person name="Jia Y."/>
            <person name="Liu Y."/>
            <person name="Niu Y.-X."/>
            <person name="Yu L.-H."/>
            <person name="Chen D.-F."/>
            <person name="Zhang G.-Q."/>
        </authorList>
    </citation>
    <scope>NUCLEOTIDE SEQUENCE</scope>
    <source>
        <tissue evidence="5">Leaf</tissue>
    </source>
</reference>
<evidence type="ECO:0000313" key="6">
    <source>
        <dbReference type="Proteomes" id="UP000829196"/>
    </source>
</evidence>
<dbReference type="GO" id="GO:0019808">
    <property type="term" value="F:polyamine binding"/>
    <property type="evidence" value="ECO:0007669"/>
    <property type="project" value="InterPro"/>
</dbReference>
<dbReference type="GO" id="GO:0015846">
    <property type="term" value="P:polyamine transport"/>
    <property type="evidence" value="ECO:0007669"/>
    <property type="project" value="InterPro"/>
</dbReference>
<dbReference type="Pfam" id="PF13343">
    <property type="entry name" value="SBP_bac_6"/>
    <property type="match status" value="1"/>
</dbReference>
<dbReference type="CDD" id="cd13661">
    <property type="entry name" value="PBP2_PotD_PotF_like_1"/>
    <property type="match status" value="1"/>
</dbReference>
<keyword evidence="3" id="KW-0732">Signal</keyword>
<comment type="caution">
    <text evidence="5">The sequence shown here is derived from an EMBL/GenBank/DDBJ whole genome shotgun (WGS) entry which is preliminary data.</text>
</comment>
<dbReference type="AlphaFoldDB" id="A0A8T3ATE3"/>
<evidence type="ECO:0000256" key="4">
    <source>
        <dbReference type="ARBA" id="ARBA00022764"/>
    </source>
</evidence>
<evidence type="ECO:0000256" key="1">
    <source>
        <dbReference type="ARBA" id="ARBA00004418"/>
    </source>
</evidence>
<dbReference type="OrthoDB" id="10266693at2759"/>
<evidence type="ECO:0000313" key="5">
    <source>
        <dbReference type="EMBL" id="KAI0499723.1"/>
    </source>
</evidence>
<accession>A0A8T3ATE3</accession>
<evidence type="ECO:0000256" key="2">
    <source>
        <dbReference type="ARBA" id="ARBA00022448"/>
    </source>
</evidence>
<dbReference type="SMR" id="A0A8T3ATE3"/>
<keyword evidence="4" id="KW-0574">Periplasm</keyword>
<name>A0A8T3ATE3_DENNO</name>